<protein>
    <submittedName>
        <fullName evidence="2">Uncharacterized protein</fullName>
    </submittedName>
</protein>
<accession>A0A226DSU2</accession>
<feature type="signal peptide" evidence="1">
    <location>
        <begin position="1"/>
        <end position="22"/>
    </location>
</feature>
<evidence type="ECO:0000313" key="3">
    <source>
        <dbReference type="Proteomes" id="UP000198287"/>
    </source>
</evidence>
<sequence>MEYRMGPFLVLFAIVFVGTASGQSTTCRDKCWQYLQCKNSWYNYFNQPGAGVIFCAIVDVKAISKRNGVSSAATTVNASQAGSCGKDCSAYLSCKYSWEIYHGKPEVVAWACKDPAGCACGSLAHFRLRVKLFTGLARGDLQ</sequence>
<organism evidence="2 3">
    <name type="scientific">Folsomia candida</name>
    <name type="common">Springtail</name>
    <dbReference type="NCBI Taxonomy" id="158441"/>
    <lineage>
        <taxon>Eukaryota</taxon>
        <taxon>Metazoa</taxon>
        <taxon>Ecdysozoa</taxon>
        <taxon>Arthropoda</taxon>
        <taxon>Hexapoda</taxon>
        <taxon>Collembola</taxon>
        <taxon>Entomobryomorpha</taxon>
        <taxon>Isotomoidea</taxon>
        <taxon>Isotomidae</taxon>
        <taxon>Proisotominae</taxon>
        <taxon>Folsomia</taxon>
    </lineage>
</organism>
<feature type="chain" id="PRO_5013098830" evidence="1">
    <location>
        <begin position="23"/>
        <end position="142"/>
    </location>
</feature>
<dbReference type="AlphaFoldDB" id="A0A226DSU2"/>
<keyword evidence="3" id="KW-1185">Reference proteome</keyword>
<evidence type="ECO:0000256" key="1">
    <source>
        <dbReference type="SAM" id="SignalP"/>
    </source>
</evidence>
<keyword evidence="1" id="KW-0732">Signal</keyword>
<evidence type="ECO:0000313" key="2">
    <source>
        <dbReference type="EMBL" id="OXA47757.1"/>
    </source>
</evidence>
<name>A0A226DSU2_FOLCA</name>
<comment type="caution">
    <text evidence="2">The sequence shown here is derived from an EMBL/GenBank/DDBJ whole genome shotgun (WGS) entry which is preliminary data.</text>
</comment>
<gene>
    <name evidence="2" type="ORF">Fcan01_17466</name>
</gene>
<dbReference type="EMBL" id="LNIX01000012">
    <property type="protein sequence ID" value="OXA47757.1"/>
    <property type="molecule type" value="Genomic_DNA"/>
</dbReference>
<reference evidence="2 3" key="1">
    <citation type="submission" date="2015-12" db="EMBL/GenBank/DDBJ databases">
        <title>The genome of Folsomia candida.</title>
        <authorList>
            <person name="Faddeeva A."/>
            <person name="Derks M.F."/>
            <person name="Anvar Y."/>
            <person name="Smit S."/>
            <person name="Van Straalen N."/>
            <person name="Roelofs D."/>
        </authorList>
    </citation>
    <scope>NUCLEOTIDE SEQUENCE [LARGE SCALE GENOMIC DNA]</scope>
    <source>
        <strain evidence="2 3">VU population</strain>
        <tissue evidence="2">Whole body</tissue>
    </source>
</reference>
<dbReference type="Proteomes" id="UP000198287">
    <property type="component" value="Unassembled WGS sequence"/>
</dbReference>
<proteinExistence type="predicted"/>